<dbReference type="Proteomes" id="UP000504638">
    <property type="component" value="Unplaced"/>
</dbReference>
<evidence type="ECO:0000256" key="2">
    <source>
        <dbReference type="ARBA" id="ARBA00023043"/>
    </source>
</evidence>
<evidence type="ECO:0000256" key="3">
    <source>
        <dbReference type="PROSITE-ProRule" id="PRU00023"/>
    </source>
</evidence>
<protein>
    <submittedName>
        <fullName evidence="5 7">Ankyrin</fullName>
    </submittedName>
</protein>
<feature type="region of interest" description="Disordered" evidence="4">
    <location>
        <begin position="91"/>
        <end position="112"/>
    </location>
</feature>
<reference evidence="7" key="2">
    <citation type="submission" date="2020-04" db="EMBL/GenBank/DDBJ databases">
        <authorList>
            <consortium name="NCBI Genome Project"/>
        </authorList>
    </citation>
    <scope>NUCLEOTIDE SEQUENCE</scope>
    <source>
        <strain evidence="7">CBS 781.70</strain>
    </source>
</reference>
<gene>
    <name evidence="5 7" type="ORF">P152DRAFT_282983</name>
</gene>
<keyword evidence="6" id="KW-1185">Reference proteome</keyword>
<feature type="compositionally biased region" description="Pro residues" evidence="4">
    <location>
        <begin position="1"/>
        <end position="11"/>
    </location>
</feature>
<accession>A0A6G1G9G9</accession>
<dbReference type="InterPro" id="IPR002110">
    <property type="entry name" value="Ankyrin_rpt"/>
</dbReference>
<dbReference type="Gene3D" id="1.25.40.20">
    <property type="entry name" value="Ankyrin repeat-containing domain"/>
    <property type="match status" value="2"/>
</dbReference>
<keyword evidence="1" id="KW-0677">Repeat</keyword>
<evidence type="ECO:0000313" key="7">
    <source>
        <dbReference type="RefSeq" id="XP_033536305.1"/>
    </source>
</evidence>
<feature type="compositionally biased region" description="Basic residues" evidence="4">
    <location>
        <begin position="20"/>
        <end position="29"/>
    </location>
</feature>
<reference evidence="7" key="3">
    <citation type="submission" date="2025-04" db="UniProtKB">
        <authorList>
            <consortium name="RefSeq"/>
        </authorList>
    </citation>
    <scope>IDENTIFICATION</scope>
    <source>
        <strain evidence="7">CBS 781.70</strain>
    </source>
</reference>
<dbReference type="SUPFAM" id="SSF48403">
    <property type="entry name" value="Ankyrin repeat"/>
    <property type="match status" value="2"/>
</dbReference>
<dbReference type="PANTHER" id="PTHR24198">
    <property type="entry name" value="ANKYRIN REPEAT AND PROTEIN KINASE DOMAIN-CONTAINING PROTEIN"/>
    <property type="match status" value="1"/>
</dbReference>
<proteinExistence type="predicted"/>
<dbReference type="GeneID" id="54415513"/>
<name>A0A6G1G9G9_9PEZI</name>
<dbReference type="RefSeq" id="XP_033536305.1">
    <property type="nucleotide sequence ID" value="XM_033674943.1"/>
</dbReference>
<dbReference type="OrthoDB" id="195446at2759"/>
<dbReference type="PROSITE" id="PS50088">
    <property type="entry name" value="ANK_REPEAT"/>
    <property type="match status" value="2"/>
</dbReference>
<dbReference type="EMBL" id="ML975153">
    <property type="protein sequence ID" value="KAF1814674.1"/>
    <property type="molecule type" value="Genomic_DNA"/>
</dbReference>
<dbReference type="PANTHER" id="PTHR24198:SF165">
    <property type="entry name" value="ANKYRIN REPEAT-CONTAINING PROTEIN-RELATED"/>
    <property type="match status" value="1"/>
</dbReference>
<evidence type="ECO:0000256" key="4">
    <source>
        <dbReference type="SAM" id="MobiDB-lite"/>
    </source>
</evidence>
<evidence type="ECO:0000313" key="5">
    <source>
        <dbReference type="EMBL" id="KAF1814674.1"/>
    </source>
</evidence>
<evidence type="ECO:0000313" key="6">
    <source>
        <dbReference type="Proteomes" id="UP000504638"/>
    </source>
</evidence>
<feature type="repeat" description="ANK" evidence="3">
    <location>
        <begin position="547"/>
        <end position="579"/>
    </location>
</feature>
<feature type="repeat" description="ANK" evidence="3">
    <location>
        <begin position="508"/>
        <end position="546"/>
    </location>
</feature>
<feature type="compositionally biased region" description="Basic and acidic residues" evidence="4">
    <location>
        <begin position="100"/>
        <end position="112"/>
    </location>
</feature>
<dbReference type="AlphaFoldDB" id="A0A6G1G9G9"/>
<evidence type="ECO:0000256" key="1">
    <source>
        <dbReference type="ARBA" id="ARBA00022737"/>
    </source>
</evidence>
<feature type="region of interest" description="Disordered" evidence="4">
    <location>
        <begin position="1"/>
        <end position="29"/>
    </location>
</feature>
<dbReference type="Pfam" id="PF12796">
    <property type="entry name" value="Ank_2"/>
    <property type="match status" value="1"/>
</dbReference>
<keyword evidence="2 3" id="KW-0040">ANK repeat</keyword>
<dbReference type="SMART" id="SM00248">
    <property type="entry name" value="ANK"/>
    <property type="match status" value="3"/>
</dbReference>
<dbReference type="InterPro" id="IPR036770">
    <property type="entry name" value="Ankyrin_rpt-contain_sf"/>
</dbReference>
<sequence length="652" mass="73298">MDPQLPTPSNPDPSSNKPVKNGRGRPAKVRKAWNASIRRKLVRLYTSSSLTLEDQRRLLGDIAGESCCERTMQNILKEELGPNYKDLRAKGKRARGNMKARTDDLRQLRDGNPDPSFLEFNMGELFEFDLDKSLDSRPHALDSWTIAHANLPTGSAVEAKDKASNGLRLQQRLDENNCTVRYTESVIRDARSLVFGLSAINTAVRFTTQKPFDWTVPNARPRDPLHCCEISSQTCIHRSVAQDLVSSTAPEDTNVYGRLPRNPHVRDVRRDTIFHIAARKGATPKYLRNLLKHYPDFNVNTVNCFGQTFLHLANPGQEAELDEADFISLIQEMAGRNADLSCRDFNGQTALMKILSEIDSSRAEAFNRLVLKPIFASSNLAATTKAFFDSSSDRFGKSVEDHLQGIYITPFSISSYFSGHAEIMNLSDWDQLDDRFGYRLSFDVTEGCTTLIAANKPHPRSYRPYVPTASQIASSILDDKGIDAALEVLNSGVLLNTYKYWGNLSIWDGFTPLHIAINSRNRPAIKAAKLVQKLIERGANPHWLDYQGRSPLWVAVERGSVEVAVILLKHGADPNFDPYGFGFIDEDVITARELARRCLTELDMMSEPLEYGRRLQMHLLLSEYASSGNLPREKPLTEAILRNIGRRQTDDV</sequence>
<reference evidence="5 7" key="1">
    <citation type="submission" date="2020-01" db="EMBL/GenBank/DDBJ databases">
        <authorList>
            <consortium name="DOE Joint Genome Institute"/>
            <person name="Haridas S."/>
            <person name="Albert R."/>
            <person name="Binder M."/>
            <person name="Bloem J."/>
            <person name="Labutti K."/>
            <person name="Salamov A."/>
            <person name="Andreopoulos B."/>
            <person name="Baker S.E."/>
            <person name="Barry K."/>
            <person name="Bills G."/>
            <person name="Bluhm B.H."/>
            <person name="Cannon C."/>
            <person name="Castanera R."/>
            <person name="Culley D.E."/>
            <person name="Daum C."/>
            <person name="Ezra D."/>
            <person name="Gonzalez J.B."/>
            <person name="Henrissat B."/>
            <person name="Kuo A."/>
            <person name="Liang C."/>
            <person name="Lipzen A."/>
            <person name="Lutzoni F."/>
            <person name="Magnuson J."/>
            <person name="Mondo S."/>
            <person name="Nolan M."/>
            <person name="Ohm R."/>
            <person name="Pangilinan J."/>
            <person name="Park H.-J."/>
            <person name="Ramirez L."/>
            <person name="Alfaro M."/>
            <person name="Sun H."/>
            <person name="Tritt A."/>
            <person name="Yoshinaga Y."/>
            <person name="Zwiers L.-H."/>
            <person name="Turgeon B.G."/>
            <person name="Goodwin S.B."/>
            <person name="Spatafora J.W."/>
            <person name="Crous P.W."/>
            <person name="Grigoriev I.V."/>
        </authorList>
    </citation>
    <scope>NUCLEOTIDE SEQUENCE</scope>
    <source>
        <strain evidence="5 7">CBS 781.70</strain>
    </source>
</reference>
<dbReference type="PROSITE" id="PS50297">
    <property type="entry name" value="ANK_REP_REGION"/>
    <property type="match status" value="2"/>
</dbReference>
<organism evidence="5">
    <name type="scientific">Eremomyces bilateralis CBS 781.70</name>
    <dbReference type="NCBI Taxonomy" id="1392243"/>
    <lineage>
        <taxon>Eukaryota</taxon>
        <taxon>Fungi</taxon>
        <taxon>Dikarya</taxon>
        <taxon>Ascomycota</taxon>
        <taxon>Pezizomycotina</taxon>
        <taxon>Dothideomycetes</taxon>
        <taxon>Dothideomycetes incertae sedis</taxon>
        <taxon>Eremomycetales</taxon>
        <taxon>Eremomycetaceae</taxon>
        <taxon>Eremomyces</taxon>
    </lineage>
</organism>